<proteinExistence type="inferred from homology"/>
<dbReference type="GO" id="GO:0016829">
    <property type="term" value="F:lyase activity"/>
    <property type="evidence" value="ECO:0007669"/>
    <property type="project" value="UniProtKB-KW"/>
</dbReference>
<evidence type="ECO:0000256" key="5">
    <source>
        <dbReference type="ARBA" id="ARBA00022605"/>
    </source>
</evidence>
<gene>
    <name evidence="15" type="primary">hisH1</name>
    <name evidence="12" type="synonym">hisH</name>
    <name evidence="15" type="ORF">Pan241w_10680</name>
</gene>
<feature type="active site" description="Nucleophile" evidence="12 13">
    <location>
        <position position="79"/>
    </location>
</feature>
<evidence type="ECO:0000256" key="10">
    <source>
        <dbReference type="ARBA" id="ARBA00047838"/>
    </source>
</evidence>
<dbReference type="AlphaFoldDB" id="A0A517RAV6"/>
<keyword evidence="7 12" id="KW-0315">Glutamine amidotransferase</keyword>
<evidence type="ECO:0000256" key="8">
    <source>
        <dbReference type="ARBA" id="ARBA00023102"/>
    </source>
</evidence>
<name>A0A517RAV6_9PLAN</name>
<feature type="active site" evidence="12 13">
    <location>
        <position position="183"/>
    </location>
</feature>
<comment type="subcellular location">
    <subcellularLocation>
        <location evidence="1 12">Cytoplasm</location>
    </subcellularLocation>
</comment>
<dbReference type="NCBIfam" id="TIGR01855">
    <property type="entry name" value="IMP_synth_hisH"/>
    <property type="match status" value="1"/>
</dbReference>
<evidence type="ECO:0000256" key="1">
    <source>
        <dbReference type="ARBA" id="ARBA00004496"/>
    </source>
</evidence>
<dbReference type="FunFam" id="3.40.50.880:FF:000009">
    <property type="entry name" value="Imidazole glycerol phosphate synthase subunit HisH"/>
    <property type="match status" value="1"/>
</dbReference>
<dbReference type="PANTHER" id="PTHR42701:SF1">
    <property type="entry name" value="IMIDAZOLE GLYCEROL PHOSPHATE SYNTHASE SUBUNIT HISH"/>
    <property type="match status" value="1"/>
</dbReference>
<keyword evidence="4 12" id="KW-0963">Cytoplasm</keyword>
<keyword evidence="16" id="KW-1185">Reference proteome</keyword>
<dbReference type="GO" id="GO:0004359">
    <property type="term" value="F:glutaminase activity"/>
    <property type="evidence" value="ECO:0007669"/>
    <property type="project" value="UniProtKB-EC"/>
</dbReference>
<dbReference type="InterPro" id="IPR017926">
    <property type="entry name" value="GATASE"/>
</dbReference>
<evidence type="ECO:0000313" key="16">
    <source>
        <dbReference type="Proteomes" id="UP000317171"/>
    </source>
</evidence>
<evidence type="ECO:0000256" key="2">
    <source>
        <dbReference type="ARBA" id="ARBA00005091"/>
    </source>
</evidence>
<reference evidence="15 16" key="1">
    <citation type="submission" date="2019-02" db="EMBL/GenBank/DDBJ databases">
        <title>Deep-cultivation of Planctomycetes and their phenomic and genomic characterization uncovers novel biology.</title>
        <authorList>
            <person name="Wiegand S."/>
            <person name="Jogler M."/>
            <person name="Boedeker C."/>
            <person name="Pinto D."/>
            <person name="Vollmers J."/>
            <person name="Rivas-Marin E."/>
            <person name="Kohn T."/>
            <person name="Peeters S.H."/>
            <person name="Heuer A."/>
            <person name="Rast P."/>
            <person name="Oberbeckmann S."/>
            <person name="Bunk B."/>
            <person name="Jeske O."/>
            <person name="Meyerdierks A."/>
            <person name="Storesund J.E."/>
            <person name="Kallscheuer N."/>
            <person name="Luecker S."/>
            <person name="Lage O.M."/>
            <person name="Pohl T."/>
            <person name="Merkel B.J."/>
            <person name="Hornburger P."/>
            <person name="Mueller R.-W."/>
            <person name="Bruemmer F."/>
            <person name="Labrenz M."/>
            <person name="Spormann A.M."/>
            <person name="Op den Camp H."/>
            <person name="Overmann J."/>
            <person name="Amann R."/>
            <person name="Jetten M.S.M."/>
            <person name="Mascher T."/>
            <person name="Medema M.H."/>
            <person name="Devos D.P."/>
            <person name="Kaster A.-K."/>
            <person name="Ovreas L."/>
            <person name="Rohde M."/>
            <person name="Galperin M.Y."/>
            <person name="Jogler C."/>
        </authorList>
    </citation>
    <scope>NUCLEOTIDE SEQUENCE [LARGE SCALE GENOMIC DNA]</scope>
    <source>
        <strain evidence="15 16">Pan241w</strain>
    </source>
</reference>
<dbReference type="UniPathway" id="UPA00031">
    <property type="reaction ID" value="UER00010"/>
</dbReference>
<keyword evidence="15" id="KW-0808">Transferase</keyword>
<dbReference type="EC" id="3.5.1.2" evidence="12"/>
<dbReference type="GO" id="GO:0000105">
    <property type="term" value="P:L-histidine biosynthetic process"/>
    <property type="evidence" value="ECO:0007669"/>
    <property type="project" value="UniProtKB-UniRule"/>
</dbReference>
<dbReference type="EMBL" id="CP036269">
    <property type="protein sequence ID" value="QDT41009.1"/>
    <property type="molecule type" value="Genomic_DNA"/>
</dbReference>
<dbReference type="EC" id="4.3.2.10" evidence="12"/>
<dbReference type="Proteomes" id="UP000317171">
    <property type="component" value="Chromosome"/>
</dbReference>
<dbReference type="SUPFAM" id="SSF52317">
    <property type="entry name" value="Class I glutamine amidotransferase-like"/>
    <property type="match status" value="1"/>
</dbReference>
<organism evidence="15 16">
    <name type="scientific">Gimesia alba</name>
    <dbReference type="NCBI Taxonomy" id="2527973"/>
    <lineage>
        <taxon>Bacteria</taxon>
        <taxon>Pseudomonadati</taxon>
        <taxon>Planctomycetota</taxon>
        <taxon>Planctomycetia</taxon>
        <taxon>Planctomycetales</taxon>
        <taxon>Planctomycetaceae</taxon>
        <taxon>Gimesia</taxon>
    </lineage>
</organism>
<keyword evidence="15" id="KW-0328">Glycosyltransferase</keyword>
<dbReference type="PROSITE" id="PS51273">
    <property type="entry name" value="GATASE_TYPE_1"/>
    <property type="match status" value="1"/>
</dbReference>
<feature type="active site" evidence="12 13">
    <location>
        <position position="185"/>
    </location>
</feature>
<evidence type="ECO:0000256" key="13">
    <source>
        <dbReference type="PIRSR" id="PIRSR000495-1"/>
    </source>
</evidence>
<dbReference type="OrthoDB" id="9807137at2"/>
<keyword evidence="6 12" id="KW-0378">Hydrolase</keyword>
<dbReference type="RefSeq" id="WP_145211892.1">
    <property type="nucleotide sequence ID" value="NZ_CP036269.1"/>
</dbReference>
<dbReference type="KEGG" id="gaz:Pan241w_10680"/>
<dbReference type="PANTHER" id="PTHR42701">
    <property type="entry name" value="IMIDAZOLE GLYCEROL PHOSPHATE SYNTHASE SUBUNIT HISH"/>
    <property type="match status" value="1"/>
</dbReference>
<evidence type="ECO:0000256" key="12">
    <source>
        <dbReference type="HAMAP-Rule" id="MF_00278"/>
    </source>
</evidence>
<dbReference type="PROSITE" id="PS51274">
    <property type="entry name" value="GATASE_COBBQ"/>
    <property type="match status" value="1"/>
</dbReference>
<evidence type="ECO:0000256" key="7">
    <source>
        <dbReference type="ARBA" id="ARBA00022962"/>
    </source>
</evidence>
<evidence type="ECO:0000256" key="9">
    <source>
        <dbReference type="ARBA" id="ARBA00023239"/>
    </source>
</evidence>
<dbReference type="GO" id="GO:0000107">
    <property type="term" value="F:imidazoleglycerol-phosphate synthase activity"/>
    <property type="evidence" value="ECO:0007669"/>
    <property type="project" value="UniProtKB-UniRule"/>
</dbReference>
<accession>A0A517RAV6</accession>
<evidence type="ECO:0000313" key="15">
    <source>
        <dbReference type="EMBL" id="QDT41009.1"/>
    </source>
</evidence>
<comment type="catalytic activity">
    <reaction evidence="10 12">
        <text>5-[(5-phospho-1-deoxy-D-ribulos-1-ylimino)methylamino]-1-(5-phospho-beta-D-ribosyl)imidazole-4-carboxamide + L-glutamine = D-erythro-1-(imidazol-4-yl)glycerol 3-phosphate + 5-amino-1-(5-phospho-beta-D-ribosyl)imidazole-4-carboxamide + L-glutamate + H(+)</text>
        <dbReference type="Rhea" id="RHEA:24793"/>
        <dbReference type="ChEBI" id="CHEBI:15378"/>
        <dbReference type="ChEBI" id="CHEBI:29985"/>
        <dbReference type="ChEBI" id="CHEBI:58278"/>
        <dbReference type="ChEBI" id="CHEBI:58359"/>
        <dbReference type="ChEBI" id="CHEBI:58475"/>
        <dbReference type="ChEBI" id="CHEBI:58525"/>
        <dbReference type="EC" id="4.3.2.10"/>
    </reaction>
</comment>
<dbReference type="InterPro" id="IPR010139">
    <property type="entry name" value="Imidazole-glycPsynth_HisH"/>
</dbReference>
<keyword evidence="5 12" id="KW-0028">Amino-acid biosynthesis</keyword>
<dbReference type="InterPro" id="IPR029062">
    <property type="entry name" value="Class_I_gatase-like"/>
</dbReference>
<sequence>MITIVDYGMGNLRSVQKAFEKVGAEAVICSDPDKIAQASKLILPGVGAFRDAIQALKDQSLVEPILEHARSGKPFLGICLGLQLLFDVSYEDGEYEGLGIIPGKVVRFEDQPDLKIPHMGWNQIERTAPHPILAGIPEHEYFYFVHSYYVAPENESDVAAWTDYGCRFASMVARDNVVASQFHPEKSQDAGLKLLQNFASF</sequence>
<keyword evidence="8 12" id="KW-0368">Histidine biosynthesis</keyword>
<evidence type="ECO:0000256" key="6">
    <source>
        <dbReference type="ARBA" id="ARBA00022801"/>
    </source>
</evidence>
<evidence type="ECO:0000259" key="14">
    <source>
        <dbReference type="Pfam" id="PF00117"/>
    </source>
</evidence>
<comment type="catalytic activity">
    <reaction evidence="11 12">
        <text>L-glutamine + H2O = L-glutamate + NH4(+)</text>
        <dbReference type="Rhea" id="RHEA:15889"/>
        <dbReference type="ChEBI" id="CHEBI:15377"/>
        <dbReference type="ChEBI" id="CHEBI:28938"/>
        <dbReference type="ChEBI" id="CHEBI:29985"/>
        <dbReference type="ChEBI" id="CHEBI:58359"/>
        <dbReference type="EC" id="3.5.1.2"/>
    </reaction>
</comment>
<comment type="function">
    <text evidence="12">IGPS catalyzes the conversion of PRFAR and glutamine to IGP, AICAR and glutamate. The HisH subunit catalyzes the hydrolysis of glutamine to glutamate and ammonia as part of the synthesis of IGP and AICAR. The resulting ammonia molecule is channeled to the active site of HisF.</text>
</comment>
<feature type="domain" description="Glutamine amidotransferase" evidence="14">
    <location>
        <begin position="4"/>
        <end position="198"/>
    </location>
</feature>
<dbReference type="PIRSF" id="PIRSF000495">
    <property type="entry name" value="Amidotransf_hisH"/>
    <property type="match status" value="1"/>
</dbReference>
<dbReference type="GO" id="GO:0005737">
    <property type="term" value="C:cytoplasm"/>
    <property type="evidence" value="ECO:0007669"/>
    <property type="project" value="UniProtKB-SubCell"/>
</dbReference>
<comment type="pathway">
    <text evidence="2 12">Amino-acid biosynthesis; L-histidine biosynthesis; L-histidine from 5-phospho-alpha-D-ribose 1-diphosphate: step 5/9.</text>
</comment>
<dbReference type="Gene3D" id="3.40.50.880">
    <property type="match status" value="1"/>
</dbReference>
<dbReference type="Pfam" id="PF00117">
    <property type="entry name" value="GATase"/>
    <property type="match status" value="1"/>
</dbReference>
<dbReference type="CDD" id="cd01748">
    <property type="entry name" value="GATase1_IGP_Synthase"/>
    <property type="match status" value="1"/>
</dbReference>
<dbReference type="HAMAP" id="MF_00278">
    <property type="entry name" value="HisH"/>
    <property type="match status" value="1"/>
</dbReference>
<protein>
    <recommendedName>
        <fullName evidence="12">Imidazole glycerol phosphate synthase subunit HisH</fullName>
        <ecNumber evidence="12">4.3.2.10</ecNumber>
    </recommendedName>
    <alternativeName>
        <fullName evidence="12">IGP synthase glutaminase subunit</fullName>
        <ecNumber evidence="12">3.5.1.2</ecNumber>
    </alternativeName>
    <alternativeName>
        <fullName evidence="12">IGP synthase subunit HisH</fullName>
    </alternativeName>
    <alternativeName>
        <fullName evidence="12">ImGP synthase subunit HisH</fullName>
        <shortName evidence="12">IGPS subunit HisH</shortName>
    </alternativeName>
</protein>
<evidence type="ECO:0000256" key="3">
    <source>
        <dbReference type="ARBA" id="ARBA00011152"/>
    </source>
</evidence>
<comment type="subunit">
    <text evidence="3 12">Heterodimer of HisH and HisF.</text>
</comment>
<evidence type="ECO:0000256" key="4">
    <source>
        <dbReference type="ARBA" id="ARBA00022490"/>
    </source>
</evidence>
<keyword evidence="9 12" id="KW-0456">Lyase</keyword>
<evidence type="ECO:0000256" key="11">
    <source>
        <dbReference type="ARBA" id="ARBA00049534"/>
    </source>
</evidence>